<dbReference type="PANTHER" id="PTHR11538">
    <property type="entry name" value="PHENYLALANYL-TRNA SYNTHETASE"/>
    <property type="match status" value="1"/>
</dbReference>
<name>A0A2R6XDV4_MARPO</name>
<dbReference type="Pfam" id="PF10354">
    <property type="entry name" value="BMT5-like"/>
    <property type="match status" value="1"/>
</dbReference>
<organism evidence="2 3">
    <name type="scientific">Marchantia polymorpha</name>
    <name type="common">Common liverwort</name>
    <name type="synonym">Marchantia aquatica</name>
    <dbReference type="NCBI Taxonomy" id="3197"/>
    <lineage>
        <taxon>Eukaryota</taxon>
        <taxon>Viridiplantae</taxon>
        <taxon>Streptophyta</taxon>
        <taxon>Embryophyta</taxon>
        <taxon>Marchantiophyta</taxon>
        <taxon>Marchantiopsida</taxon>
        <taxon>Marchantiidae</taxon>
        <taxon>Marchantiales</taxon>
        <taxon>Marchantiaceae</taxon>
        <taxon>Marchantia</taxon>
    </lineage>
</organism>
<evidence type="ECO:0000259" key="1">
    <source>
        <dbReference type="Pfam" id="PF10354"/>
    </source>
</evidence>
<evidence type="ECO:0000313" key="2">
    <source>
        <dbReference type="EMBL" id="PTQ44273.1"/>
    </source>
</evidence>
<dbReference type="Proteomes" id="UP000244005">
    <property type="component" value="Unassembled WGS sequence"/>
</dbReference>
<dbReference type="EMBL" id="KZ772693">
    <property type="protein sequence ID" value="PTQ44273.1"/>
    <property type="molecule type" value="Genomic_DNA"/>
</dbReference>
<reference evidence="3" key="1">
    <citation type="journal article" date="2017" name="Cell">
        <title>Insights into land plant evolution garnered from the Marchantia polymorpha genome.</title>
        <authorList>
            <person name="Bowman J.L."/>
            <person name="Kohchi T."/>
            <person name="Yamato K.T."/>
            <person name="Jenkins J."/>
            <person name="Shu S."/>
            <person name="Ishizaki K."/>
            <person name="Yamaoka S."/>
            <person name="Nishihama R."/>
            <person name="Nakamura Y."/>
            <person name="Berger F."/>
            <person name="Adam C."/>
            <person name="Aki S.S."/>
            <person name="Althoff F."/>
            <person name="Araki T."/>
            <person name="Arteaga-Vazquez M.A."/>
            <person name="Balasubrmanian S."/>
            <person name="Barry K."/>
            <person name="Bauer D."/>
            <person name="Boehm C.R."/>
            <person name="Briginshaw L."/>
            <person name="Caballero-Perez J."/>
            <person name="Catarino B."/>
            <person name="Chen F."/>
            <person name="Chiyoda S."/>
            <person name="Chovatia M."/>
            <person name="Davies K.M."/>
            <person name="Delmans M."/>
            <person name="Demura T."/>
            <person name="Dierschke T."/>
            <person name="Dolan L."/>
            <person name="Dorantes-Acosta A.E."/>
            <person name="Eklund D.M."/>
            <person name="Florent S.N."/>
            <person name="Flores-Sandoval E."/>
            <person name="Fujiyama A."/>
            <person name="Fukuzawa H."/>
            <person name="Galik B."/>
            <person name="Grimanelli D."/>
            <person name="Grimwood J."/>
            <person name="Grossniklaus U."/>
            <person name="Hamada T."/>
            <person name="Haseloff J."/>
            <person name="Hetherington A.J."/>
            <person name="Higo A."/>
            <person name="Hirakawa Y."/>
            <person name="Hundley H.N."/>
            <person name="Ikeda Y."/>
            <person name="Inoue K."/>
            <person name="Inoue S.I."/>
            <person name="Ishida S."/>
            <person name="Jia Q."/>
            <person name="Kakita M."/>
            <person name="Kanazawa T."/>
            <person name="Kawai Y."/>
            <person name="Kawashima T."/>
            <person name="Kennedy M."/>
            <person name="Kinose K."/>
            <person name="Kinoshita T."/>
            <person name="Kohara Y."/>
            <person name="Koide E."/>
            <person name="Komatsu K."/>
            <person name="Kopischke S."/>
            <person name="Kubo M."/>
            <person name="Kyozuka J."/>
            <person name="Lagercrantz U."/>
            <person name="Lin S.S."/>
            <person name="Lindquist E."/>
            <person name="Lipzen A.M."/>
            <person name="Lu C.W."/>
            <person name="De Luna E."/>
            <person name="Martienssen R.A."/>
            <person name="Minamino N."/>
            <person name="Mizutani M."/>
            <person name="Mizutani M."/>
            <person name="Mochizuki N."/>
            <person name="Monte I."/>
            <person name="Mosher R."/>
            <person name="Nagasaki H."/>
            <person name="Nakagami H."/>
            <person name="Naramoto S."/>
            <person name="Nishitani K."/>
            <person name="Ohtani M."/>
            <person name="Okamoto T."/>
            <person name="Okumura M."/>
            <person name="Phillips J."/>
            <person name="Pollak B."/>
            <person name="Reinders A."/>
            <person name="Rovekamp M."/>
            <person name="Sano R."/>
            <person name="Sawa S."/>
            <person name="Schmid M.W."/>
            <person name="Shirakawa M."/>
            <person name="Solano R."/>
            <person name="Spunde A."/>
            <person name="Suetsugu N."/>
            <person name="Sugano S."/>
            <person name="Sugiyama A."/>
            <person name="Sun R."/>
            <person name="Suzuki Y."/>
            <person name="Takenaka M."/>
            <person name="Takezawa D."/>
            <person name="Tomogane H."/>
            <person name="Tsuzuki M."/>
            <person name="Ueda T."/>
            <person name="Umeda M."/>
            <person name="Ward J.M."/>
            <person name="Watanabe Y."/>
            <person name="Yazaki K."/>
            <person name="Yokoyama R."/>
            <person name="Yoshitake Y."/>
            <person name="Yotsui I."/>
            <person name="Zachgo S."/>
            <person name="Schmutz J."/>
        </authorList>
    </citation>
    <scope>NUCLEOTIDE SEQUENCE [LARGE SCALE GENOMIC DNA]</scope>
    <source>
        <strain evidence="3">Tak-1</strain>
    </source>
</reference>
<dbReference type="OrthoDB" id="273345at2759"/>
<dbReference type="GO" id="GO:0070475">
    <property type="term" value="P:rRNA base methylation"/>
    <property type="evidence" value="ECO:0000318"/>
    <property type="project" value="GO_Central"/>
</dbReference>
<protein>
    <recommendedName>
        <fullName evidence="1">25S rRNA (uridine-N(3))-methyltransferase BMT5-like domain-containing protein</fullName>
    </recommendedName>
</protein>
<dbReference type="SUPFAM" id="SSF53335">
    <property type="entry name" value="S-adenosyl-L-methionine-dependent methyltransferases"/>
    <property type="match status" value="1"/>
</dbReference>
<accession>A0A2R6XDV4</accession>
<keyword evidence="3" id="KW-1185">Reference proteome</keyword>
<dbReference type="InterPro" id="IPR029063">
    <property type="entry name" value="SAM-dependent_MTases_sf"/>
</dbReference>
<dbReference type="OMA" id="DSRHYCF"/>
<proteinExistence type="predicted"/>
<dbReference type="GO" id="GO:0070042">
    <property type="term" value="F:rRNA (uridine-N3-)-methyltransferase activity"/>
    <property type="evidence" value="ECO:0000318"/>
    <property type="project" value="GO_Central"/>
</dbReference>
<evidence type="ECO:0000313" key="3">
    <source>
        <dbReference type="Proteomes" id="UP000244005"/>
    </source>
</evidence>
<sequence length="213" mass="23999">MAVGTESTIPYSREQSLLLVGEGDFSFSSALATVLGRPFELISTSLDSEGLVRAKYAQSIKAVSNLKNCGAKIYYDFDATRNIFSNTQRFDRVIFNFPHAGYFKKPEWVKSVIFRHQDLILRFLRNASTMIRSDGEIHVTIQNYDPYNRWNIAELARKCGLRVKGLPLFDFSSYPGYCNRRGSGRRPGRTFPVRIGGQGRAVSECLSESFAGL</sequence>
<dbReference type="InterPro" id="IPR019446">
    <property type="entry name" value="BMT5-like"/>
</dbReference>
<dbReference type="PANTHER" id="PTHR11538:SF26">
    <property type="entry name" value="FERREDOXIN-FOLD ANTICODON-BINDING DOMAIN-CONTAINING PROTEIN 1"/>
    <property type="match status" value="1"/>
</dbReference>
<dbReference type="GO" id="GO:0005737">
    <property type="term" value="C:cytoplasm"/>
    <property type="evidence" value="ECO:0000318"/>
    <property type="project" value="GO_Central"/>
</dbReference>
<dbReference type="Gramene" id="Mp2g06740.1">
    <property type="protein sequence ID" value="Mp2g06740.1.cds"/>
    <property type="gene ID" value="Mp2g06740"/>
</dbReference>
<gene>
    <name evidence="2" type="ORF">MARPO_0021s0127</name>
</gene>
<feature type="domain" description="25S rRNA (uridine-N(3))-methyltransferase BMT5-like" evidence="1">
    <location>
        <begin position="18"/>
        <end position="181"/>
    </location>
</feature>
<dbReference type="AlphaFoldDB" id="A0A2R6XDV4"/>